<dbReference type="EMBL" id="JBDKWZ010000001">
    <property type="protein sequence ID" value="MEN7546396.1"/>
    <property type="molecule type" value="Genomic_DNA"/>
</dbReference>
<dbReference type="GO" id="GO:0004715">
    <property type="term" value="F:non-membrane spanning protein tyrosine kinase activity"/>
    <property type="evidence" value="ECO:0007669"/>
    <property type="project" value="UniProtKB-EC"/>
</dbReference>
<keyword evidence="9" id="KW-0547">Nucleotide-binding</keyword>
<evidence type="ECO:0000256" key="13">
    <source>
        <dbReference type="ARBA" id="ARBA00023136"/>
    </source>
</evidence>
<evidence type="ECO:0000259" key="19">
    <source>
        <dbReference type="Pfam" id="PF13614"/>
    </source>
</evidence>
<feature type="domain" description="Polysaccharide chain length determinant N-terminal" evidence="18">
    <location>
        <begin position="22"/>
        <end position="114"/>
    </location>
</feature>
<sequence length="798" mass="91887">MTEYLNPQLKIQAKKEVNLLSEFDLERLLYVLRKSLPFIFLIILFSGLGTFLFLRWSKPVYQAESRIKLEFKSSSDLLQLEVGMFQEGIDAINLAGEMQLLKSNSIYDGVIDSLNLYVSYFVQGDLLSDERFQSTPFTVEYRYANPDMQDRNILVKIINEDQFRLSLDSENPEEAPVYTFSELIERPGLKVRILKNGSLQEKDLNENFYFVINSKANLYKYFDQNLEVAIDNRGANTLRISFQDHNRTKAIDIVRALNQNYLVKTIDNKNRVYEQSLNYLNAQLQITRDTLDRFEKALERYSRMNKITIKEDVSQVMERIREYEDAKLELRMDLENYEKIEQLIKSDSNTVYLTAIASLIGNTKLNELLDQLYKAEQDFFRLKGAYKESTFAFQQRKKAINNSKLELYEIIRLQKNFINKQIDEIRGEIGRLQASLYQNDQEDNDFKKLTKSYEIYEEISNIISTKLIEIGMAKAGTVPNFQVLDEANASSVPIYPVPVIIYAIGVVVAMFMSVGLVLLRYFMQNKITRVKELEKLIEAPILGVVPSYRKPMEYSQLVVGLNPKSSMSESFRSLRTNLDFFSTKHKQRLISVTSTVSGEGKTFVTLNLAGVIAMSEMKVIVVDLDLRKPKVHLAFNHSNVEGVSSVIIGKSTLDKCIQKASIPSLYYLTAGPLPPNPSELIMSSRFEDMVTELKEQFDVIIFDTPPVGIVTDGFIIMNKVDLPLYVVRAEYSKQTYANSINDLYHSKNIRHLSVILNDVSLNSQYGQYAYGYEGANGYYEDPPEMTSLWQRIRKKVIQ</sequence>
<evidence type="ECO:0000256" key="9">
    <source>
        <dbReference type="ARBA" id="ARBA00022741"/>
    </source>
</evidence>
<evidence type="ECO:0000256" key="17">
    <source>
        <dbReference type="SAM" id="Phobius"/>
    </source>
</evidence>
<comment type="caution">
    <text evidence="21">The sequence shown here is derived from an EMBL/GenBank/DDBJ whole genome shotgun (WGS) entry which is preliminary data.</text>
</comment>
<keyword evidence="13 17" id="KW-0472">Membrane</keyword>
<dbReference type="GO" id="GO:0042802">
    <property type="term" value="F:identical protein binding"/>
    <property type="evidence" value="ECO:0007669"/>
    <property type="project" value="UniProtKB-ARBA"/>
</dbReference>
<dbReference type="NCBIfam" id="TIGR01007">
    <property type="entry name" value="eps_fam"/>
    <property type="match status" value="1"/>
</dbReference>
<evidence type="ECO:0000256" key="14">
    <source>
        <dbReference type="ARBA" id="ARBA00023137"/>
    </source>
</evidence>
<keyword evidence="16" id="KW-0175">Coiled coil</keyword>
<dbReference type="Gene3D" id="3.40.50.300">
    <property type="entry name" value="P-loop containing nucleotide triphosphate hydrolases"/>
    <property type="match status" value="1"/>
</dbReference>
<keyword evidence="8 17" id="KW-0812">Transmembrane</keyword>
<evidence type="ECO:0000256" key="6">
    <source>
        <dbReference type="ARBA" id="ARBA00022519"/>
    </source>
</evidence>
<reference evidence="21 22" key="1">
    <citation type="submission" date="2024-04" db="EMBL/GenBank/DDBJ databases">
        <title>Novel genus in family Flammeovirgaceae.</title>
        <authorList>
            <person name="Nguyen T.H."/>
            <person name="Vuong T.Q."/>
            <person name="Le H."/>
            <person name="Kim S.-G."/>
        </authorList>
    </citation>
    <scope>NUCLEOTIDE SEQUENCE [LARGE SCALE GENOMIC DNA]</scope>
    <source>
        <strain evidence="21 22">JCM 23209</strain>
    </source>
</reference>
<evidence type="ECO:0000259" key="20">
    <source>
        <dbReference type="Pfam" id="PF13807"/>
    </source>
</evidence>
<keyword evidence="14" id="KW-0829">Tyrosine-protein kinase</keyword>
<dbReference type="GO" id="GO:0005886">
    <property type="term" value="C:plasma membrane"/>
    <property type="evidence" value="ECO:0007669"/>
    <property type="project" value="UniProtKB-SubCell"/>
</dbReference>
<evidence type="ECO:0000256" key="4">
    <source>
        <dbReference type="ARBA" id="ARBA00011903"/>
    </source>
</evidence>
<evidence type="ECO:0000313" key="21">
    <source>
        <dbReference type="EMBL" id="MEN7546396.1"/>
    </source>
</evidence>
<evidence type="ECO:0000256" key="12">
    <source>
        <dbReference type="ARBA" id="ARBA00022989"/>
    </source>
</evidence>
<comment type="similarity">
    <text evidence="2">Belongs to the CpsD/CapB family.</text>
</comment>
<keyword evidence="6" id="KW-0997">Cell inner membrane</keyword>
<evidence type="ECO:0000259" key="18">
    <source>
        <dbReference type="Pfam" id="PF02706"/>
    </source>
</evidence>
<dbReference type="EC" id="2.7.10.2" evidence="4"/>
<comment type="similarity">
    <text evidence="3">Belongs to the etk/wzc family.</text>
</comment>
<protein>
    <recommendedName>
        <fullName evidence="4">non-specific protein-tyrosine kinase</fullName>
        <ecNumber evidence="4">2.7.10.2</ecNumber>
    </recommendedName>
</protein>
<dbReference type="InterPro" id="IPR027417">
    <property type="entry name" value="P-loop_NTPase"/>
</dbReference>
<dbReference type="Pfam" id="PF13614">
    <property type="entry name" value="AAA_31"/>
    <property type="match status" value="1"/>
</dbReference>
<dbReference type="Pfam" id="PF13807">
    <property type="entry name" value="GNVR"/>
    <property type="match status" value="1"/>
</dbReference>
<dbReference type="InterPro" id="IPR003856">
    <property type="entry name" value="LPS_length_determ_N"/>
</dbReference>
<proteinExistence type="inferred from homology"/>
<keyword evidence="12 17" id="KW-1133">Transmembrane helix</keyword>
<dbReference type="InterPro" id="IPR032807">
    <property type="entry name" value="GNVR"/>
</dbReference>
<dbReference type="PANTHER" id="PTHR32309">
    <property type="entry name" value="TYROSINE-PROTEIN KINASE"/>
    <property type="match status" value="1"/>
</dbReference>
<evidence type="ECO:0000256" key="16">
    <source>
        <dbReference type="SAM" id="Coils"/>
    </source>
</evidence>
<dbReference type="InterPro" id="IPR025669">
    <property type="entry name" value="AAA_dom"/>
</dbReference>
<evidence type="ECO:0000256" key="11">
    <source>
        <dbReference type="ARBA" id="ARBA00022840"/>
    </source>
</evidence>
<keyword evidence="5" id="KW-1003">Cell membrane</keyword>
<evidence type="ECO:0000256" key="10">
    <source>
        <dbReference type="ARBA" id="ARBA00022777"/>
    </source>
</evidence>
<feature type="domain" description="AAA" evidence="19">
    <location>
        <begin position="588"/>
        <end position="711"/>
    </location>
</feature>
<evidence type="ECO:0000313" key="22">
    <source>
        <dbReference type="Proteomes" id="UP001403385"/>
    </source>
</evidence>
<comment type="subcellular location">
    <subcellularLocation>
        <location evidence="1">Cell inner membrane</location>
        <topology evidence="1">Multi-pass membrane protein</topology>
    </subcellularLocation>
</comment>
<gene>
    <name evidence="21" type="ORF">AAG747_00660</name>
</gene>
<feature type="transmembrane region" description="Helical" evidence="17">
    <location>
        <begin position="36"/>
        <end position="56"/>
    </location>
</feature>
<evidence type="ECO:0000256" key="3">
    <source>
        <dbReference type="ARBA" id="ARBA00008883"/>
    </source>
</evidence>
<evidence type="ECO:0000256" key="2">
    <source>
        <dbReference type="ARBA" id="ARBA00007316"/>
    </source>
</evidence>
<dbReference type="SUPFAM" id="SSF52540">
    <property type="entry name" value="P-loop containing nucleoside triphosphate hydrolases"/>
    <property type="match status" value="1"/>
</dbReference>
<evidence type="ECO:0000256" key="15">
    <source>
        <dbReference type="ARBA" id="ARBA00051245"/>
    </source>
</evidence>
<dbReference type="Pfam" id="PF02706">
    <property type="entry name" value="Wzz"/>
    <property type="match status" value="1"/>
</dbReference>
<dbReference type="RefSeq" id="WP_346819183.1">
    <property type="nucleotide sequence ID" value="NZ_JBDKWZ010000001.1"/>
</dbReference>
<feature type="transmembrane region" description="Helical" evidence="17">
    <location>
        <begin position="499"/>
        <end position="522"/>
    </location>
</feature>
<keyword evidence="11" id="KW-0067">ATP-binding</keyword>
<accession>A0AAW9S6J5</accession>
<keyword evidence="10" id="KW-0418">Kinase</keyword>
<dbReference type="AlphaFoldDB" id="A0AAW9S6J5"/>
<comment type="catalytic activity">
    <reaction evidence="15">
        <text>L-tyrosyl-[protein] + ATP = O-phospho-L-tyrosyl-[protein] + ADP + H(+)</text>
        <dbReference type="Rhea" id="RHEA:10596"/>
        <dbReference type="Rhea" id="RHEA-COMP:10136"/>
        <dbReference type="Rhea" id="RHEA-COMP:20101"/>
        <dbReference type="ChEBI" id="CHEBI:15378"/>
        <dbReference type="ChEBI" id="CHEBI:30616"/>
        <dbReference type="ChEBI" id="CHEBI:46858"/>
        <dbReference type="ChEBI" id="CHEBI:61978"/>
        <dbReference type="ChEBI" id="CHEBI:456216"/>
        <dbReference type="EC" id="2.7.10.2"/>
    </reaction>
</comment>
<feature type="domain" description="Tyrosine-protein kinase G-rich" evidence="20">
    <location>
        <begin position="463"/>
        <end position="521"/>
    </location>
</feature>
<dbReference type="InterPro" id="IPR050445">
    <property type="entry name" value="Bact_polysacc_biosynth/exp"/>
</dbReference>
<feature type="coiled-coil region" evidence="16">
    <location>
        <begin position="284"/>
        <end position="343"/>
    </location>
</feature>
<keyword evidence="7 21" id="KW-0808">Transferase</keyword>
<evidence type="ECO:0000256" key="7">
    <source>
        <dbReference type="ARBA" id="ARBA00022679"/>
    </source>
</evidence>
<organism evidence="21 22">
    <name type="scientific">Rapidithrix thailandica</name>
    <dbReference type="NCBI Taxonomy" id="413964"/>
    <lineage>
        <taxon>Bacteria</taxon>
        <taxon>Pseudomonadati</taxon>
        <taxon>Bacteroidota</taxon>
        <taxon>Cytophagia</taxon>
        <taxon>Cytophagales</taxon>
        <taxon>Flammeovirgaceae</taxon>
        <taxon>Rapidithrix</taxon>
    </lineage>
</organism>
<dbReference type="CDD" id="cd05387">
    <property type="entry name" value="BY-kinase"/>
    <property type="match status" value="1"/>
</dbReference>
<dbReference type="Proteomes" id="UP001403385">
    <property type="component" value="Unassembled WGS sequence"/>
</dbReference>
<keyword evidence="22" id="KW-1185">Reference proteome</keyword>
<evidence type="ECO:0000256" key="1">
    <source>
        <dbReference type="ARBA" id="ARBA00004429"/>
    </source>
</evidence>
<name>A0AAW9S6J5_9BACT</name>
<dbReference type="PANTHER" id="PTHR32309:SF13">
    <property type="entry name" value="FERRIC ENTEROBACTIN TRANSPORT PROTEIN FEPE"/>
    <property type="match status" value="1"/>
</dbReference>
<evidence type="ECO:0000256" key="8">
    <source>
        <dbReference type="ARBA" id="ARBA00022692"/>
    </source>
</evidence>
<dbReference type="InterPro" id="IPR005702">
    <property type="entry name" value="Wzc-like_C"/>
</dbReference>
<evidence type="ECO:0000256" key="5">
    <source>
        <dbReference type="ARBA" id="ARBA00022475"/>
    </source>
</evidence>
<dbReference type="FunFam" id="3.40.50.300:FF:000527">
    <property type="entry name" value="Tyrosine-protein kinase etk"/>
    <property type="match status" value="1"/>
</dbReference>
<dbReference type="GO" id="GO:0005524">
    <property type="term" value="F:ATP binding"/>
    <property type="evidence" value="ECO:0007669"/>
    <property type="project" value="UniProtKB-KW"/>
</dbReference>